<evidence type="ECO:0000259" key="1">
    <source>
        <dbReference type="Pfam" id="PF12973"/>
    </source>
</evidence>
<dbReference type="InterPro" id="IPR014710">
    <property type="entry name" value="RmlC-like_jellyroll"/>
</dbReference>
<evidence type="ECO:0000313" key="3">
    <source>
        <dbReference type="Proteomes" id="UP001371305"/>
    </source>
</evidence>
<keyword evidence="3" id="KW-1185">Reference proteome</keyword>
<comment type="caution">
    <text evidence="2">The sequence shown here is derived from an EMBL/GenBank/DDBJ whole genome shotgun (WGS) entry which is preliminary data.</text>
</comment>
<name>A0ABU9AMG5_9BACT</name>
<accession>A0ABU9AMG5</accession>
<dbReference type="Gene3D" id="2.60.120.10">
    <property type="entry name" value="Jelly Rolls"/>
    <property type="match status" value="1"/>
</dbReference>
<dbReference type="Proteomes" id="UP001371305">
    <property type="component" value="Unassembled WGS sequence"/>
</dbReference>
<dbReference type="SUPFAM" id="SSF51182">
    <property type="entry name" value="RmlC-like cupins"/>
    <property type="match status" value="1"/>
</dbReference>
<reference evidence="2 3" key="1">
    <citation type="submission" date="2024-04" db="EMBL/GenBank/DDBJ databases">
        <title>Luteolibacter sp. isolated from soil.</title>
        <authorList>
            <person name="An J."/>
        </authorList>
    </citation>
    <scope>NUCLEOTIDE SEQUENCE [LARGE SCALE GENOMIC DNA]</scope>
    <source>
        <strain evidence="2 3">Y139</strain>
    </source>
</reference>
<dbReference type="InterPro" id="IPR025979">
    <property type="entry name" value="ChrR-like_cupin_dom"/>
</dbReference>
<feature type="domain" description="ChrR-like cupin" evidence="1">
    <location>
        <begin position="100"/>
        <end position="186"/>
    </location>
</feature>
<dbReference type="EMBL" id="JBBUKT010000001">
    <property type="protein sequence ID" value="MEK7948898.1"/>
    <property type="molecule type" value="Genomic_DNA"/>
</dbReference>
<organism evidence="2 3">
    <name type="scientific">Luteolibacter soli</name>
    <dbReference type="NCBI Taxonomy" id="3135280"/>
    <lineage>
        <taxon>Bacteria</taxon>
        <taxon>Pseudomonadati</taxon>
        <taxon>Verrucomicrobiota</taxon>
        <taxon>Verrucomicrobiia</taxon>
        <taxon>Verrucomicrobiales</taxon>
        <taxon>Verrucomicrobiaceae</taxon>
        <taxon>Luteolibacter</taxon>
    </lineage>
</organism>
<dbReference type="RefSeq" id="WP_341402234.1">
    <property type="nucleotide sequence ID" value="NZ_JBBUKT010000001.1"/>
</dbReference>
<gene>
    <name evidence="2" type="ORF">WKV53_00240</name>
</gene>
<protein>
    <submittedName>
        <fullName evidence="2">Cupin domain-containing protein</fullName>
    </submittedName>
</protein>
<proteinExistence type="predicted"/>
<sequence>MPDSPDMTPRDLASEFAALTSLGALDGADAAAMEHCHDCPFGRAAMAMLGFDETVAAMTAASHPPVPAPDSAKEAILARIAAEKAEEVPKGGYFFMGEGDGEWTPLPGGKVRVKVLSDLPDAAHTLVLLEADPGGVFFPHAHHGMEEVYLISGDLETEGRVMRAGDYLRASPGTRHHKAVSHSGCRAILVTARENHPRRAIGAYGRLVRTLKSWRGH</sequence>
<dbReference type="Pfam" id="PF12973">
    <property type="entry name" value="Cupin_7"/>
    <property type="match status" value="1"/>
</dbReference>
<dbReference type="InterPro" id="IPR011051">
    <property type="entry name" value="RmlC_Cupin_sf"/>
</dbReference>
<evidence type="ECO:0000313" key="2">
    <source>
        <dbReference type="EMBL" id="MEK7948898.1"/>
    </source>
</evidence>